<keyword evidence="2" id="KW-0808">Transferase</keyword>
<dbReference type="Pfam" id="PF04672">
    <property type="entry name" value="Methyltransf_19"/>
    <property type="match status" value="1"/>
</dbReference>
<keyword evidence="2" id="KW-0489">Methyltransferase</keyword>
<dbReference type="OrthoDB" id="3470484at2"/>
<dbReference type="Gene3D" id="3.40.50.150">
    <property type="entry name" value="Vaccinia Virus protein VP39"/>
    <property type="match status" value="1"/>
</dbReference>
<organism evidence="2 3">
    <name type="scientific">Actinomadura syzygii</name>
    <dbReference type="NCBI Taxonomy" id="1427538"/>
    <lineage>
        <taxon>Bacteria</taxon>
        <taxon>Bacillati</taxon>
        <taxon>Actinomycetota</taxon>
        <taxon>Actinomycetes</taxon>
        <taxon>Streptosporangiales</taxon>
        <taxon>Thermomonosporaceae</taxon>
        <taxon>Actinomadura</taxon>
    </lineage>
</organism>
<dbReference type="InterPro" id="IPR029063">
    <property type="entry name" value="SAM-dependent_MTases_sf"/>
</dbReference>
<comment type="caution">
    <text evidence="2">The sequence shown here is derived from an EMBL/GenBank/DDBJ whole genome shotgun (WGS) entry which is preliminary data.</text>
</comment>
<dbReference type="GO" id="GO:0032259">
    <property type="term" value="P:methylation"/>
    <property type="evidence" value="ECO:0007669"/>
    <property type="project" value="UniProtKB-KW"/>
</dbReference>
<reference evidence="2 3" key="1">
    <citation type="submission" date="2019-08" db="EMBL/GenBank/DDBJ databases">
        <title>Actinomadura sp. nov. CYP1-5 isolated from mountain soil.</title>
        <authorList>
            <person name="Songsumanus A."/>
            <person name="Kuncharoen N."/>
            <person name="Kudo T."/>
            <person name="Yuki M."/>
            <person name="Igarashi Y."/>
            <person name="Tanasupawat S."/>
        </authorList>
    </citation>
    <scope>NUCLEOTIDE SEQUENCE [LARGE SCALE GENOMIC DNA]</scope>
    <source>
        <strain evidence="2 3">GKU157</strain>
    </source>
</reference>
<evidence type="ECO:0000313" key="3">
    <source>
        <dbReference type="Proteomes" id="UP000322634"/>
    </source>
</evidence>
<dbReference type="Proteomes" id="UP000322634">
    <property type="component" value="Unassembled WGS sequence"/>
</dbReference>
<dbReference type="EMBL" id="VSFF01000018">
    <property type="protein sequence ID" value="TYC08044.1"/>
    <property type="molecule type" value="Genomic_DNA"/>
</dbReference>
<accession>A0A5D0TQ94</accession>
<sequence length="355" mass="36860">MAICPIVPVGGPAVWHRRVRAPRSCCPSRLPPERAGGRQTRLSPCGHRGRGRRAAGRSRRPRARLGGLPSRVSRARSLLAKATGDAMTTAGARTPATRAPGTRLALDRPGTARVHDYLLGGKDNYAADRELAHEVLAVLPQAGDAVRAAREFLARAVRVLAARGVRQYLDLGCGLPTSEALHRIAARHATGARVVYVDDDPLVIAHARALLIDGGNVAALRADVRDPGSILGSPEVRRLIDPAEPVALVFSSVLHFLPDAAGLVAALAAPAAPGSGLVVSHATADFAPGAFAEAAWRYADASGVPLIPRDAAGMAEILGPFRAVSPGLVPLGGAPFGGTSRPGREPIMYGAVGVR</sequence>
<feature type="region of interest" description="Disordered" evidence="1">
    <location>
        <begin position="29"/>
        <end position="66"/>
    </location>
</feature>
<evidence type="ECO:0000256" key="1">
    <source>
        <dbReference type="SAM" id="MobiDB-lite"/>
    </source>
</evidence>
<gene>
    <name evidence="2" type="ORF">FXF65_39925</name>
</gene>
<name>A0A5D0TQ94_9ACTN</name>
<keyword evidence="3" id="KW-1185">Reference proteome</keyword>
<feature type="compositionally biased region" description="Basic residues" evidence="1">
    <location>
        <begin position="47"/>
        <end position="63"/>
    </location>
</feature>
<dbReference type="GO" id="GO:0008168">
    <property type="term" value="F:methyltransferase activity"/>
    <property type="evidence" value="ECO:0007669"/>
    <property type="project" value="UniProtKB-KW"/>
</dbReference>
<dbReference type="AlphaFoldDB" id="A0A5D0TQ94"/>
<protein>
    <submittedName>
        <fullName evidence="2">SAM-dependent methyltransferase</fullName>
    </submittedName>
</protein>
<dbReference type="InterPro" id="IPR006764">
    <property type="entry name" value="SAM_dep_MeTrfase_SAV2177_type"/>
</dbReference>
<evidence type="ECO:0000313" key="2">
    <source>
        <dbReference type="EMBL" id="TYC08044.1"/>
    </source>
</evidence>
<proteinExistence type="predicted"/>
<dbReference type="SUPFAM" id="SSF53335">
    <property type="entry name" value="S-adenosyl-L-methionine-dependent methyltransferases"/>
    <property type="match status" value="1"/>
</dbReference>